<reference evidence="1" key="2">
    <citation type="submission" date="2016-06" db="EMBL/GenBank/DDBJ databases">
        <title>The genome of a short-lived fish provides insights into sex chromosome evolution and the genetic control of aging.</title>
        <authorList>
            <person name="Reichwald K."/>
            <person name="Felder M."/>
            <person name="Petzold A."/>
            <person name="Koch P."/>
            <person name="Groth M."/>
            <person name="Platzer M."/>
        </authorList>
    </citation>
    <scope>NUCLEOTIDE SEQUENCE</scope>
    <source>
        <tissue evidence="1">Brain</tissue>
    </source>
</reference>
<evidence type="ECO:0000313" key="1">
    <source>
        <dbReference type="EMBL" id="SBQ36809.1"/>
    </source>
</evidence>
<sequence length="64" mass="7601">KLQCSEIVILLSALKFISFYFCYHKSSCLHIVFYVQTIQSCYLKIRFKLSWQYVPVVLIVFSQS</sequence>
<protein>
    <submittedName>
        <fullName evidence="1">Uncharacterized protein</fullName>
    </submittedName>
</protein>
<feature type="non-terminal residue" evidence="1">
    <location>
        <position position="64"/>
    </location>
</feature>
<feature type="non-terminal residue" evidence="1">
    <location>
        <position position="1"/>
    </location>
</feature>
<proteinExistence type="predicted"/>
<reference evidence="1" key="1">
    <citation type="submission" date="2016-05" db="EMBL/GenBank/DDBJ databases">
        <authorList>
            <person name="Lavstsen T."/>
            <person name="Jespersen J.S."/>
        </authorList>
    </citation>
    <scope>NUCLEOTIDE SEQUENCE</scope>
    <source>
        <tissue evidence="1">Brain</tissue>
    </source>
</reference>
<dbReference type="AlphaFoldDB" id="A0A1A8DVF0"/>
<accession>A0A1A8DVF0</accession>
<name>A0A1A8DVF0_NOTKA</name>
<organism evidence="1">
    <name type="scientific">Nothobranchius kadleci</name>
    <name type="common">African annual killifish</name>
    <dbReference type="NCBI Taxonomy" id="1051664"/>
    <lineage>
        <taxon>Eukaryota</taxon>
        <taxon>Metazoa</taxon>
        <taxon>Chordata</taxon>
        <taxon>Craniata</taxon>
        <taxon>Vertebrata</taxon>
        <taxon>Euteleostomi</taxon>
        <taxon>Actinopterygii</taxon>
        <taxon>Neopterygii</taxon>
        <taxon>Teleostei</taxon>
        <taxon>Neoteleostei</taxon>
        <taxon>Acanthomorphata</taxon>
        <taxon>Ovalentaria</taxon>
        <taxon>Atherinomorphae</taxon>
        <taxon>Cyprinodontiformes</taxon>
        <taxon>Nothobranchiidae</taxon>
        <taxon>Nothobranchius</taxon>
    </lineage>
</organism>
<dbReference type="EMBL" id="HAEA01008329">
    <property type="protein sequence ID" value="SBQ36809.1"/>
    <property type="molecule type" value="Transcribed_RNA"/>
</dbReference>
<gene>
    <name evidence="1" type="primary">Nfu_g_1_012608</name>
</gene>